<dbReference type="Pfam" id="PF07872">
    <property type="entry name" value="DUF1659"/>
    <property type="match status" value="1"/>
</dbReference>
<protein>
    <recommendedName>
        <fullName evidence="1">DUF1659 domain-containing protein</fullName>
    </recommendedName>
</protein>
<name>A0A6N2ZNJ7_9CLOT</name>
<gene>
    <name evidence="2" type="ORF">CTLFYP3_00700</name>
</gene>
<dbReference type="InterPro" id="IPR012454">
    <property type="entry name" value="DUF1659"/>
</dbReference>
<evidence type="ECO:0000313" key="2">
    <source>
        <dbReference type="EMBL" id="VYT79546.1"/>
    </source>
</evidence>
<dbReference type="RefSeq" id="WP_156625071.1">
    <property type="nucleotide sequence ID" value="NZ_CACRTO010000006.1"/>
</dbReference>
<proteinExistence type="predicted"/>
<evidence type="ECO:0000259" key="1">
    <source>
        <dbReference type="Pfam" id="PF07872"/>
    </source>
</evidence>
<reference evidence="2" key="1">
    <citation type="submission" date="2019-11" db="EMBL/GenBank/DDBJ databases">
        <authorList>
            <person name="Feng L."/>
        </authorList>
    </citation>
    <scope>NUCLEOTIDE SEQUENCE</scope>
    <source>
        <strain evidence="2">CTertiumLFYP3</strain>
    </source>
</reference>
<dbReference type="EMBL" id="CACRTO010000006">
    <property type="protein sequence ID" value="VYT79546.1"/>
    <property type="molecule type" value="Genomic_DNA"/>
</dbReference>
<feature type="domain" description="DUF1659" evidence="1">
    <location>
        <begin position="3"/>
        <end position="72"/>
    </location>
</feature>
<organism evidence="2">
    <name type="scientific">Clostridium tertium</name>
    <dbReference type="NCBI Taxonomy" id="1559"/>
    <lineage>
        <taxon>Bacteria</taxon>
        <taxon>Bacillati</taxon>
        <taxon>Bacillota</taxon>
        <taxon>Clostridia</taxon>
        <taxon>Eubacteriales</taxon>
        <taxon>Clostridiaceae</taxon>
        <taxon>Clostridium</taxon>
    </lineage>
</organism>
<accession>A0A6N2ZNJ7</accession>
<sequence>MAASSVLVENSLAVSYKVGVNSYGKDVFKGQNFKNISATATDEDLVTLSDEINELLDYSVTTIKKEQSYVITRG</sequence>
<dbReference type="AlphaFoldDB" id="A0A6N2ZNJ7"/>